<dbReference type="Pfam" id="PF08541">
    <property type="entry name" value="ACP_syn_III_C"/>
    <property type="match status" value="1"/>
</dbReference>
<keyword evidence="3" id="KW-0444">Lipid biosynthesis</keyword>
<comment type="similarity">
    <text evidence="2">Belongs to the thiolase-like superfamily. FabH family.</text>
</comment>
<dbReference type="AlphaFoldDB" id="A0A0F8Y5R7"/>
<dbReference type="CDD" id="cd00830">
    <property type="entry name" value="KAS_III"/>
    <property type="match status" value="1"/>
</dbReference>
<dbReference type="GO" id="GO:0004315">
    <property type="term" value="F:3-oxoacyl-[acyl-carrier-protein] synthase activity"/>
    <property type="evidence" value="ECO:0007669"/>
    <property type="project" value="InterPro"/>
</dbReference>
<dbReference type="InterPro" id="IPR004655">
    <property type="entry name" value="FabH"/>
</dbReference>
<evidence type="ECO:0000256" key="2">
    <source>
        <dbReference type="ARBA" id="ARBA00008642"/>
    </source>
</evidence>
<dbReference type="SUPFAM" id="SSF53901">
    <property type="entry name" value="Thiolase-like"/>
    <property type="match status" value="1"/>
</dbReference>
<evidence type="ECO:0000313" key="10">
    <source>
        <dbReference type="EMBL" id="KKK76782.1"/>
    </source>
</evidence>
<evidence type="ECO:0000256" key="3">
    <source>
        <dbReference type="ARBA" id="ARBA00022516"/>
    </source>
</evidence>
<dbReference type="Pfam" id="PF08545">
    <property type="entry name" value="ACP_syn_III"/>
    <property type="match status" value="1"/>
</dbReference>
<name>A0A0F8Y5R7_9ZZZZ</name>
<evidence type="ECO:0000256" key="5">
    <source>
        <dbReference type="ARBA" id="ARBA00022832"/>
    </source>
</evidence>
<dbReference type="NCBIfam" id="TIGR00747">
    <property type="entry name" value="fabH"/>
    <property type="match status" value="1"/>
</dbReference>
<keyword evidence="4" id="KW-0808">Transferase</keyword>
<accession>A0A0F8Y5R7</accession>
<feature type="non-terminal residue" evidence="10">
    <location>
        <position position="1"/>
    </location>
</feature>
<dbReference type="InterPro" id="IPR013751">
    <property type="entry name" value="ACP_syn_III_N"/>
</dbReference>
<keyword evidence="6" id="KW-0443">Lipid metabolism</keyword>
<dbReference type="Gene3D" id="3.40.47.10">
    <property type="match status" value="1"/>
</dbReference>
<dbReference type="GO" id="GO:0006633">
    <property type="term" value="P:fatty acid biosynthetic process"/>
    <property type="evidence" value="ECO:0007669"/>
    <property type="project" value="UniProtKB-KW"/>
</dbReference>
<comment type="pathway">
    <text evidence="1">Lipid metabolism.</text>
</comment>
<keyword evidence="7" id="KW-0275">Fatty acid biosynthesis</keyword>
<proteinExistence type="inferred from homology"/>
<sequence length="251" mass="27026">LILVATFTPDSPFPSTGCVLQSMLGAKNAVAFDISATCSGFLYTLSLADVYIKSGRYRKILVVGTDILSNIIDWEDRNTCVLFGDGAGAAVIEPTTKINGIIDVVIGSDGKLGNILYMPGGGSRIPASKESIRDRQHFIKMNGNEVFKVAVKTMTRISLEILKKNEIAPGEVDIMVPHQANIRIIQAVAKRLKMSMDNVVINLDKYGNTSAATIPIALDEAVREGRIKEGDLILSAAFGGGLTWASALIRW</sequence>
<feature type="domain" description="Beta-ketoacyl-[acyl-carrier-protein] synthase III C-terminal" evidence="8">
    <location>
        <begin position="162"/>
        <end position="251"/>
    </location>
</feature>
<evidence type="ECO:0000259" key="9">
    <source>
        <dbReference type="Pfam" id="PF08545"/>
    </source>
</evidence>
<evidence type="ECO:0008006" key="11">
    <source>
        <dbReference type="Google" id="ProtNLM"/>
    </source>
</evidence>
<feature type="domain" description="Beta-ketoacyl-[acyl-carrier-protein] synthase III N-terminal" evidence="9">
    <location>
        <begin position="32"/>
        <end position="110"/>
    </location>
</feature>
<evidence type="ECO:0000259" key="8">
    <source>
        <dbReference type="Pfam" id="PF08541"/>
    </source>
</evidence>
<dbReference type="PANTHER" id="PTHR43091">
    <property type="entry name" value="3-OXOACYL-[ACYL-CARRIER-PROTEIN] SYNTHASE"/>
    <property type="match status" value="1"/>
</dbReference>
<keyword evidence="5" id="KW-0276">Fatty acid metabolism</keyword>
<dbReference type="InterPro" id="IPR013747">
    <property type="entry name" value="ACP_syn_III_C"/>
</dbReference>
<dbReference type="PANTHER" id="PTHR43091:SF1">
    <property type="entry name" value="BETA-KETOACYL-[ACYL-CARRIER-PROTEIN] SYNTHASE III, CHLOROPLASTIC"/>
    <property type="match status" value="1"/>
</dbReference>
<reference evidence="10" key="1">
    <citation type="journal article" date="2015" name="Nature">
        <title>Complex archaea that bridge the gap between prokaryotes and eukaryotes.</title>
        <authorList>
            <person name="Spang A."/>
            <person name="Saw J.H."/>
            <person name="Jorgensen S.L."/>
            <person name="Zaremba-Niedzwiedzka K."/>
            <person name="Martijn J."/>
            <person name="Lind A.E."/>
            <person name="van Eijk R."/>
            <person name="Schleper C."/>
            <person name="Guy L."/>
            <person name="Ettema T.J."/>
        </authorList>
    </citation>
    <scope>NUCLEOTIDE SEQUENCE</scope>
</reference>
<evidence type="ECO:0000256" key="1">
    <source>
        <dbReference type="ARBA" id="ARBA00005189"/>
    </source>
</evidence>
<dbReference type="EMBL" id="LAZR01055257">
    <property type="protein sequence ID" value="KKK76782.1"/>
    <property type="molecule type" value="Genomic_DNA"/>
</dbReference>
<comment type="caution">
    <text evidence="10">The sequence shown here is derived from an EMBL/GenBank/DDBJ whole genome shotgun (WGS) entry which is preliminary data.</text>
</comment>
<dbReference type="NCBIfam" id="NF006829">
    <property type="entry name" value="PRK09352.1"/>
    <property type="match status" value="1"/>
</dbReference>
<evidence type="ECO:0000256" key="6">
    <source>
        <dbReference type="ARBA" id="ARBA00023098"/>
    </source>
</evidence>
<protein>
    <recommendedName>
        <fullName evidence="11">Beta-ketoacyl-[acyl-carrier-protein] synthase III C-terminal domain-containing protein</fullName>
    </recommendedName>
</protein>
<gene>
    <name evidence="10" type="ORF">LCGC14_2860190</name>
</gene>
<dbReference type="InterPro" id="IPR016039">
    <property type="entry name" value="Thiolase-like"/>
</dbReference>
<evidence type="ECO:0000256" key="7">
    <source>
        <dbReference type="ARBA" id="ARBA00023160"/>
    </source>
</evidence>
<organism evidence="10">
    <name type="scientific">marine sediment metagenome</name>
    <dbReference type="NCBI Taxonomy" id="412755"/>
    <lineage>
        <taxon>unclassified sequences</taxon>
        <taxon>metagenomes</taxon>
        <taxon>ecological metagenomes</taxon>
    </lineage>
</organism>
<evidence type="ECO:0000256" key="4">
    <source>
        <dbReference type="ARBA" id="ARBA00022679"/>
    </source>
</evidence>